<gene>
    <name evidence="3" type="ORF">SAMN05444320_101548</name>
</gene>
<dbReference type="PANTHER" id="PTHR31964:SF113">
    <property type="entry name" value="USPA DOMAIN-CONTAINING PROTEIN"/>
    <property type="match status" value="1"/>
</dbReference>
<evidence type="ECO:0000256" key="1">
    <source>
        <dbReference type="ARBA" id="ARBA00008791"/>
    </source>
</evidence>
<keyword evidence="4" id="KW-1185">Reference proteome</keyword>
<dbReference type="OrthoDB" id="6174426at2"/>
<comment type="similarity">
    <text evidence="1">Belongs to the universal stress protein A family.</text>
</comment>
<protein>
    <submittedName>
        <fullName evidence="3">Nucleotide-binding universal stress protein, UspA family</fullName>
    </submittedName>
</protein>
<name>A0A1M4UUI7_STRHI</name>
<feature type="domain" description="UspA" evidence="2">
    <location>
        <begin position="26"/>
        <end position="163"/>
    </location>
</feature>
<dbReference type="InterPro" id="IPR006016">
    <property type="entry name" value="UspA"/>
</dbReference>
<dbReference type="PRINTS" id="PR01438">
    <property type="entry name" value="UNVRSLSTRESS"/>
</dbReference>
<dbReference type="InterPro" id="IPR014729">
    <property type="entry name" value="Rossmann-like_a/b/a_fold"/>
</dbReference>
<organism evidence="3 4">
    <name type="scientific">Streptoalloteichus hindustanus</name>
    <dbReference type="NCBI Taxonomy" id="2017"/>
    <lineage>
        <taxon>Bacteria</taxon>
        <taxon>Bacillati</taxon>
        <taxon>Actinomycetota</taxon>
        <taxon>Actinomycetes</taxon>
        <taxon>Pseudonocardiales</taxon>
        <taxon>Pseudonocardiaceae</taxon>
        <taxon>Streptoalloteichus</taxon>
    </lineage>
</organism>
<dbReference type="Proteomes" id="UP000184501">
    <property type="component" value="Unassembled WGS sequence"/>
</dbReference>
<dbReference type="EMBL" id="FQVN01000001">
    <property type="protein sequence ID" value="SHE60372.1"/>
    <property type="molecule type" value="Genomic_DNA"/>
</dbReference>
<sequence>MGRGSVEHVDEVGEHVLERADVPDGVVVGVDGSASSLRALRAAAEEARLRGCVLHVVRAWTLRTAPRPPDCPPGAVPSLREYSDYVGQQTEELVTEHLGPAPGVAVRVHAIHSPSPQGLIAASTHAALLVVGHRGRGGFAGLVLGSVADQCVRHARCPVLVVRPNI</sequence>
<evidence type="ECO:0000313" key="3">
    <source>
        <dbReference type="EMBL" id="SHE60372.1"/>
    </source>
</evidence>
<proteinExistence type="inferred from homology"/>
<dbReference type="InterPro" id="IPR006015">
    <property type="entry name" value="Universal_stress_UspA"/>
</dbReference>
<reference evidence="3 4" key="1">
    <citation type="submission" date="2016-11" db="EMBL/GenBank/DDBJ databases">
        <authorList>
            <person name="Jaros S."/>
            <person name="Januszkiewicz K."/>
            <person name="Wedrychowicz H."/>
        </authorList>
    </citation>
    <scope>NUCLEOTIDE SEQUENCE [LARGE SCALE GENOMIC DNA]</scope>
    <source>
        <strain evidence="3 4">DSM 44523</strain>
    </source>
</reference>
<dbReference type="SUPFAM" id="SSF52402">
    <property type="entry name" value="Adenine nucleotide alpha hydrolases-like"/>
    <property type="match status" value="1"/>
</dbReference>
<dbReference type="Pfam" id="PF00582">
    <property type="entry name" value="Usp"/>
    <property type="match status" value="1"/>
</dbReference>
<evidence type="ECO:0000259" key="2">
    <source>
        <dbReference type="Pfam" id="PF00582"/>
    </source>
</evidence>
<dbReference type="STRING" id="2017.SAMN05444320_101548"/>
<dbReference type="PANTHER" id="PTHR31964">
    <property type="entry name" value="ADENINE NUCLEOTIDE ALPHA HYDROLASES-LIKE SUPERFAMILY PROTEIN"/>
    <property type="match status" value="1"/>
</dbReference>
<evidence type="ECO:0000313" key="4">
    <source>
        <dbReference type="Proteomes" id="UP000184501"/>
    </source>
</evidence>
<accession>A0A1M4UUI7</accession>
<dbReference type="AlphaFoldDB" id="A0A1M4UUI7"/>
<dbReference type="Gene3D" id="3.40.50.620">
    <property type="entry name" value="HUPs"/>
    <property type="match status" value="1"/>
</dbReference>